<evidence type="ECO:0000256" key="1">
    <source>
        <dbReference type="SAM" id="Phobius"/>
    </source>
</evidence>
<organism evidence="2 3">
    <name type="scientific">Microbacterium enclense</name>
    <dbReference type="NCBI Taxonomy" id="993073"/>
    <lineage>
        <taxon>Bacteria</taxon>
        <taxon>Bacillati</taxon>
        <taxon>Actinomycetota</taxon>
        <taxon>Actinomycetes</taxon>
        <taxon>Micrococcales</taxon>
        <taxon>Microbacteriaceae</taxon>
        <taxon>Microbacterium</taxon>
    </lineage>
</organism>
<dbReference type="RefSeq" id="WP_128216472.1">
    <property type="nucleotide sequence ID" value="NZ_RBZY01000004.1"/>
</dbReference>
<feature type="transmembrane region" description="Helical" evidence="1">
    <location>
        <begin position="99"/>
        <end position="123"/>
    </location>
</feature>
<gene>
    <name evidence="2" type="ORF">D8Y23_01875</name>
</gene>
<comment type="caution">
    <text evidence="2">The sequence shown here is derived from an EMBL/GenBank/DDBJ whole genome shotgun (WGS) entry which is preliminary data.</text>
</comment>
<feature type="transmembrane region" description="Helical" evidence="1">
    <location>
        <begin position="65"/>
        <end position="87"/>
    </location>
</feature>
<keyword evidence="1" id="KW-0472">Membrane</keyword>
<sequence length="135" mass="14437">MKTWLFRVVIYLASAAAGLVLADLFVDGFRISWLDVWGFLVAIVVFAVVQSLATPLVTRLARKRAPLLLGGIGIIATFVSLLVVVLLPSAGVRITTVGAWFLAPLVVWIVSAVVTGVLTVLLIDRPARASVTAKR</sequence>
<evidence type="ECO:0000313" key="2">
    <source>
        <dbReference type="EMBL" id="RWR22723.1"/>
    </source>
</evidence>
<dbReference type="EMBL" id="RBZY01000004">
    <property type="protein sequence ID" value="RWR22723.1"/>
    <property type="molecule type" value="Genomic_DNA"/>
</dbReference>
<name>A0A443JQE0_9MICO</name>
<reference evidence="2 3" key="1">
    <citation type="journal article" date="2018" name="Front. Microbiol.">
        <title>Novel Insights Into Bacterial Dimethylsulfoniopropionate Catabolism in the East China Sea.</title>
        <authorList>
            <person name="Liu J."/>
            <person name="Liu J."/>
            <person name="Zhang S.H."/>
            <person name="Liang J."/>
            <person name="Lin H."/>
            <person name="Song D."/>
            <person name="Yang G.P."/>
            <person name="Todd J.D."/>
            <person name="Zhang X.H."/>
        </authorList>
    </citation>
    <scope>NUCLEOTIDE SEQUENCE [LARGE SCALE GENOMIC DNA]</scope>
    <source>
        <strain evidence="2 3">ZYFD042</strain>
    </source>
</reference>
<dbReference type="Proteomes" id="UP000285970">
    <property type="component" value="Unassembled WGS sequence"/>
</dbReference>
<evidence type="ECO:0000313" key="3">
    <source>
        <dbReference type="Proteomes" id="UP000285970"/>
    </source>
</evidence>
<dbReference type="OrthoDB" id="4871734at2"/>
<proteinExistence type="predicted"/>
<accession>A0A443JQE0</accession>
<keyword evidence="1" id="KW-0812">Transmembrane</keyword>
<evidence type="ECO:0008006" key="4">
    <source>
        <dbReference type="Google" id="ProtNLM"/>
    </source>
</evidence>
<dbReference type="AlphaFoldDB" id="A0A443JQE0"/>
<keyword evidence="1" id="KW-1133">Transmembrane helix</keyword>
<protein>
    <recommendedName>
        <fullName evidence="4">4 TMS phage holin, superfamily IV</fullName>
    </recommendedName>
</protein>
<feature type="transmembrane region" description="Helical" evidence="1">
    <location>
        <begin position="32"/>
        <end position="53"/>
    </location>
</feature>